<reference evidence="1 2" key="1">
    <citation type="submission" date="2019-07" db="EMBL/GenBank/DDBJ databases">
        <title>Draft genome sequence of Brevibacterium aurantiacum XU54 isolated from Xinjiang China.</title>
        <authorList>
            <person name="Xu X."/>
        </authorList>
    </citation>
    <scope>NUCLEOTIDE SEQUENCE [LARGE SCALE GENOMIC DNA]</scope>
    <source>
        <strain evidence="1 2">XU54</strain>
    </source>
</reference>
<evidence type="ECO:0008006" key="3">
    <source>
        <dbReference type="Google" id="ProtNLM"/>
    </source>
</evidence>
<dbReference type="AlphaFoldDB" id="A0A556C3C6"/>
<sequence length="106" mass="11511">MADELELFWVHKTTVRTYEGSGPFGETYAAPVDVPCFIDSTRKLVRDQTGREVVAEATIQGPVTHAAKFTPESLATINGAERTVLTVATHYSGSLGLPDHFEVTTT</sequence>
<organism evidence="1 2">
    <name type="scientific">Brevibacterium aurantiacum</name>
    <dbReference type="NCBI Taxonomy" id="273384"/>
    <lineage>
        <taxon>Bacteria</taxon>
        <taxon>Bacillati</taxon>
        <taxon>Actinomycetota</taxon>
        <taxon>Actinomycetes</taxon>
        <taxon>Micrococcales</taxon>
        <taxon>Brevibacteriaceae</taxon>
        <taxon>Brevibacterium</taxon>
    </lineage>
</organism>
<comment type="caution">
    <text evidence="1">The sequence shown here is derived from an EMBL/GenBank/DDBJ whole genome shotgun (WGS) entry which is preliminary data.</text>
</comment>
<name>A0A556C3C6_BREAU</name>
<evidence type="ECO:0000313" key="1">
    <source>
        <dbReference type="EMBL" id="TSI11969.1"/>
    </source>
</evidence>
<dbReference type="EMBL" id="VLTK01000023">
    <property type="protein sequence ID" value="TSI11969.1"/>
    <property type="molecule type" value="Genomic_DNA"/>
</dbReference>
<protein>
    <recommendedName>
        <fullName evidence="3">Head-to-tail stopper</fullName>
    </recommendedName>
</protein>
<keyword evidence="2" id="KW-1185">Reference proteome</keyword>
<dbReference type="OrthoDB" id="4948876at2"/>
<gene>
    <name evidence="1" type="ORF">FO013_21230</name>
</gene>
<dbReference type="Proteomes" id="UP000316406">
    <property type="component" value="Unassembled WGS sequence"/>
</dbReference>
<proteinExistence type="predicted"/>
<evidence type="ECO:0000313" key="2">
    <source>
        <dbReference type="Proteomes" id="UP000316406"/>
    </source>
</evidence>
<accession>A0A556C3C6</accession>
<dbReference type="RefSeq" id="WP_143924554.1">
    <property type="nucleotide sequence ID" value="NZ_VLTK01000023.1"/>
</dbReference>